<evidence type="ECO:0000313" key="1">
    <source>
        <dbReference type="EMBL" id="CAG5001867.1"/>
    </source>
</evidence>
<dbReference type="AlphaFoldDB" id="A0A916JCP0"/>
<sequence>MISIGQGISIMLPRIDSQTRHEFYDRTVDRRKLYHAMMTGDDIESYLMRFERRETAEQFNLRKRVTQQCVSPAINEAAAQFYKTSRYPNIKKEISYKTDSGKLARLEEALKTFCYGGDVQSYLALEFDRRSLIDPNAFLVIDFSDFDAMQNQKPGCYGVFVPCDNVVDFEFLPNDELNYLIIERGVEIFDKDGLIVKLKDYIGYLGNEILIYEEIHEDRRLLLGETVSAGATSYNFRQLESAAGQVQAYRLGYIKDPITNYRTVISPLDTAETVVMDLNNDKSNYDQTKMFHCFPQKFAFEKPCPGVDSLTTCNHGFDPAGNKCAACHGSGILIHESASDVITFPLPTDSEDYPVKLSEMVHYAEMSIDIIKHLREDLEGSKMGIMRAIFNTESAVKTDGKVKVENTATEFTIKADDKNNTLLPFCEHKSKFYKFIVRQIALFNDLADGLQILFEYPASLRLETVEELQAKFATLVNANASPTLLDDIEKEIASKRFVDDPEGLKKYEIWKMHRPFRNRPSTEVEFAIGNGSVPKYLEVLWASYEQIMTELENENSGFYNKAYAERAKLIKERAQQYVAELEPAVPEGGFLNQPKVPLG</sequence>
<reference evidence="1" key="1">
    <citation type="submission" date="2021-04" db="EMBL/GenBank/DDBJ databases">
        <authorList>
            <person name="Rodrigo-Torres L."/>
            <person name="Arahal R. D."/>
            <person name="Lucena T."/>
        </authorList>
    </citation>
    <scope>NUCLEOTIDE SEQUENCE</scope>
    <source>
        <strain evidence="1">CECT 9275</strain>
    </source>
</reference>
<organism evidence="1 2">
    <name type="scientific">Dyadobacter helix</name>
    <dbReference type="NCBI Taxonomy" id="2822344"/>
    <lineage>
        <taxon>Bacteria</taxon>
        <taxon>Pseudomonadati</taxon>
        <taxon>Bacteroidota</taxon>
        <taxon>Cytophagia</taxon>
        <taxon>Cytophagales</taxon>
        <taxon>Spirosomataceae</taxon>
        <taxon>Dyadobacter</taxon>
    </lineage>
</organism>
<name>A0A916JCP0_9BACT</name>
<comment type="caution">
    <text evidence="1">The sequence shown here is derived from an EMBL/GenBank/DDBJ whole genome shotgun (WGS) entry which is preliminary data.</text>
</comment>
<gene>
    <name evidence="1" type="ORF">DYBT9275_02757</name>
</gene>
<dbReference type="Proteomes" id="UP000680038">
    <property type="component" value="Unassembled WGS sequence"/>
</dbReference>
<dbReference type="EMBL" id="CAJRAF010000002">
    <property type="protein sequence ID" value="CAG5001867.1"/>
    <property type="molecule type" value="Genomic_DNA"/>
</dbReference>
<proteinExistence type="predicted"/>
<dbReference type="RefSeq" id="WP_215239332.1">
    <property type="nucleotide sequence ID" value="NZ_CAJRAF010000002.1"/>
</dbReference>
<accession>A0A916JCP0</accession>
<protein>
    <submittedName>
        <fullName evidence="1">Uncharacterized protein</fullName>
    </submittedName>
</protein>
<evidence type="ECO:0000313" key="2">
    <source>
        <dbReference type="Proteomes" id="UP000680038"/>
    </source>
</evidence>
<keyword evidence="2" id="KW-1185">Reference proteome</keyword>